<accession>A0A834L9L4</accession>
<sequence length="621" mass="69266">MATDEQEKPIQEVLSFPILLSDRIRTAVDDAGTFKADCADVAKQVDRIAHMLRSAVRFAASSLYERPVRRILAEVSRTLGRSLKLVKRCKRRRRLLLCLGRVARSDFRKLHGLLEASAADMLWLLGILDRDSGIVLSLPPIASTDPILSFVWSFVAALHCGEPGDRIEAASELSSLARDNDRNKQIIVDEGGVPPLLNLLKEGSFPDVQIAAANALFEVADSCDRVRLMGKEQGICSVVVQVLGKSPMRVQIRVANLISRMVELDPESQEDFARENVIRPLVTLLSFDTFVDGEERNPILGIHSIVKINKEMERNSENSNHRRHLSSSKDTERNSENPKQGRHLSWSWSFCSDGSNGNYRKERENEDPEVKLKLKIACAEALWMVAKGSVLNSRRITETKGLLCLAKLVEKSQGELQFNCLMAIMEITTAAELSVDLRRAAFRNNSPAAKAVVDQLLRLIKEFDSPSLQIPSIKSIGSLARTFPARETRTIALLVERLCHANQDVATEAAISLGKFACPENFLCVQHSKTIIEFNGVPPLMRLLRAGEQAQLHALILLCYLAMHAGNTEDLEQARVLIALEGVDHTVVPQNHELRELIPKAIYHLNLYQASVHPHRHPYAP</sequence>
<dbReference type="Proteomes" id="UP000626092">
    <property type="component" value="Unassembled WGS sequence"/>
</dbReference>
<dbReference type="GO" id="GO:0007166">
    <property type="term" value="P:cell surface receptor signaling pathway"/>
    <property type="evidence" value="ECO:0007669"/>
    <property type="project" value="InterPro"/>
</dbReference>
<organism evidence="4 5">
    <name type="scientific">Rhododendron simsii</name>
    <name type="common">Sims's rhododendron</name>
    <dbReference type="NCBI Taxonomy" id="118357"/>
    <lineage>
        <taxon>Eukaryota</taxon>
        <taxon>Viridiplantae</taxon>
        <taxon>Streptophyta</taxon>
        <taxon>Embryophyta</taxon>
        <taxon>Tracheophyta</taxon>
        <taxon>Spermatophyta</taxon>
        <taxon>Magnoliopsida</taxon>
        <taxon>eudicotyledons</taxon>
        <taxon>Gunneridae</taxon>
        <taxon>Pentapetalae</taxon>
        <taxon>asterids</taxon>
        <taxon>Ericales</taxon>
        <taxon>Ericaceae</taxon>
        <taxon>Ericoideae</taxon>
        <taxon>Rhodoreae</taxon>
        <taxon>Rhododendron</taxon>
    </lineage>
</organism>
<dbReference type="AlphaFoldDB" id="A0A834L9L4"/>
<dbReference type="SMART" id="SM00185">
    <property type="entry name" value="ARM"/>
    <property type="match status" value="2"/>
</dbReference>
<evidence type="ECO:0000256" key="2">
    <source>
        <dbReference type="SAM" id="MobiDB-lite"/>
    </source>
</evidence>
<dbReference type="PANTHER" id="PTHR46168:SF1">
    <property type="entry name" value="ARMADILLO REPEAT ONLY 4"/>
    <property type="match status" value="1"/>
</dbReference>
<proteinExistence type="predicted"/>
<dbReference type="InterPro" id="IPR011989">
    <property type="entry name" value="ARM-like"/>
</dbReference>
<dbReference type="InterPro" id="IPR056694">
    <property type="entry name" value="DUF7792"/>
</dbReference>
<evidence type="ECO:0000259" key="3">
    <source>
        <dbReference type="Pfam" id="PF25055"/>
    </source>
</evidence>
<dbReference type="Pfam" id="PF25055">
    <property type="entry name" value="DUF7792"/>
    <property type="match status" value="1"/>
</dbReference>
<name>A0A834L9L4_RHOSS</name>
<dbReference type="Pfam" id="PF00514">
    <property type="entry name" value="Arm"/>
    <property type="match status" value="1"/>
</dbReference>
<dbReference type="InterPro" id="IPR016024">
    <property type="entry name" value="ARM-type_fold"/>
</dbReference>
<feature type="region of interest" description="Disordered" evidence="2">
    <location>
        <begin position="313"/>
        <end position="343"/>
    </location>
</feature>
<comment type="caution">
    <text evidence="4">The sequence shown here is derived from an EMBL/GenBank/DDBJ whole genome shotgun (WGS) entry which is preliminary data.</text>
</comment>
<evidence type="ECO:0000313" key="5">
    <source>
        <dbReference type="Proteomes" id="UP000626092"/>
    </source>
</evidence>
<gene>
    <name evidence="4" type="ORF">RHSIM_Rhsim12G0111900</name>
</gene>
<dbReference type="Gene3D" id="1.20.930.20">
    <property type="entry name" value="Adaptor protein Cbl, N-terminal domain"/>
    <property type="match status" value="1"/>
</dbReference>
<dbReference type="OrthoDB" id="1683831at2759"/>
<keyword evidence="5" id="KW-1185">Reference proteome</keyword>
<dbReference type="InterPro" id="IPR000225">
    <property type="entry name" value="Armadillo"/>
</dbReference>
<dbReference type="InterPro" id="IPR036537">
    <property type="entry name" value="Adaptor_Cbl_N_dom_sf"/>
</dbReference>
<dbReference type="Gene3D" id="1.25.10.10">
    <property type="entry name" value="Leucine-rich Repeat Variant"/>
    <property type="match status" value="2"/>
</dbReference>
<dbReference type="PANTHER" id="PTHR46168">
    <property type="entry name" value="ARMADILLO REPEAT ONLY 4"/>
    <property type="match status" value="1"/>
</dbReference>
<dbReference type="EMBL" id="WJXA01000012">
    <property type="protein sequence ID" value="KAF7124191.1"/>
    <property type="molecule type" value="Genomic_DNA"/>
</dbReference>
<feature type="compositionally biased region" description="Basic and acidic residues" evidence="2">
    <location>
        <begin position="327"/>
        <end position="336"/>
    </location>
</feature>
<reference evidence="4" key="1">
    <citation type="submission" date="2019-11" db="EMBL/GenBank/DDBJ databases">
        <authorList>
            <person name="Liu Y."/>
            <person name="Hou J."/>
            <person name="Li T.-Q."/>
            <person name="Guan C.-H."/>
            <person name="Wu X."/>
            <person name="Wu H.-Z."/>
            <person name="Ling F."/>
            <person name="Zhang R."/>
            <person name="Shi X.-G."/>
            <person name="Ren J.-P."/>
            <person name="Chen E.-F."/>
            <person name="Sun J.-M."/>
        </authorList>
    </citation>
    <scope>NUCLEOTIDE SEQUENCE</scope>
    <source>
        <strain evidence="4">Adult_tree_wgs_1</strain>
        <tissue evidence="4">Leaves</tissue>
    </source>
</reference>
<feature type="domain" description="DUF7792" evidence="3">
    <location>
        <begin position="11"/>
        <end position="128"/>
    </location>
</feature>
<keyword evidence="1" id="KW-0677">Repeat</keyword>
<evidence type="ECO:0000256" key="1">
    <source>
        <dbReference type="ARBA" id="ARBA00022737"/>
    </source>
</evidence>
<dbReference type="SUPFAM" id="SSF48371">
    <property type="entry name" value="ARM repeat"/>
    <property type="match status" value="1"/>
</dbReference>
<protein>
    <recommendedName>
        <fullName evidence="3">DUF7792 domain-containing protein</fullName>
    </recommendedName>
</protein>
<evidence type="ECO:0000313" key="4">
    <source>
        <dbReference type="EMBL" id="KAF7124191.1"/>
    </source>
</evidence>